<dbReference type="KEGG" id="cser:CCO03_15305"/>
<dbReference type="EMBL" id="CP021455">
    <property type="protein sequence ID" value="ARU05862.1"/>
    <property type="molecule type" value="Genomic_DNA"/>
</dbReference>
<dbReference type="SUPFAM" id="SSF47413">
    <property type="entry name" value="lambda repressor-like DNA-binding domains"/>
    <property type="match status" value="1"/>
</dbReference>
<dbReference type="AlphaFoldDB" id="A0A1Y0ERI0"/>
<name>A0A1Y0ERI0_9BURK</name>
<dbReference type="Proteomes" id="UP000196138">
    <property type="component" value="Chromosome"/>
</dbReference>
<feature type="region of interest" description="Disordered" evidence="1">
    <location>
        <begin position="100"/>
        <end position="119"/>
    </location>
</feature>
<reference evidence="3 4" key="1">
    <citation type="submission" date="2017-05" db="EMBL/GenBank/DDBJ databases">
        <authorList>
            <person name="Song R."/>
            <person name="Chenine A.L."/>
            <person name="Ruprecht R.M."/>
        </authorList>
    </citation>
    <scope>NUCLEOTIDE SEQUENCE [LARGE SCALE GENOMIC DNA]</scope>
    <source>
        <strain evidence="3 4">DSM 26136</strain>
    </source>
</reference>
<dbReference type="OrthoDB" id="8686638at2"/>
<sequence length="119" mass="12609">MTDALIDTLAHTRKALKLTQAELAQAAGLSRMAVQRTETGEVDPRHSTLSEMARVLGLELLAVPRDLVPALQAFIQSGGKYLAQPSGADAPLSVVEQLALPGRTLPGQSHTPPKAKPPR</sequence>
<dbReference type="CDD" id="cd00093">
    <property type="entry name" value="HTH_XRE"/>
    <property type="match status" value="1"/>
</dbReference>
<dbReference type="GO" id="GO:0003677">
    <property type="term" value="F:DNA binding"/>
    <property type="evidence" value="ECO:0007669"/>
    <property type="project" value="InterPro"/>
</dbReference>
<accession>A0A1Y0ERI0</accession>
<dbReference type="Gene3D" id="1.10.260.40">
    <property type="entry name" value="lambda repressor-like DNA-binding domains"/>
    <property type="match status" value="1"/>
</dbReference>
<dbReference type="PROSITE" id="PS50943">
    <property type="entry name" value="HTH_CROC1"/>
    <property type="match status" value="1"/>
</dbReference>
<feature type="domain" description="HTH cro/C1-type" evidence="2">
    <location>
        <begin position="9"/>
        <end position="63"/>
    </location>
</feature>
<dbReference type="Pfam" id="PF01381">
    <property type="entry name" value="HTH_3"/>
    <property type="match status" value="1"/>
</dbReference>
<keyword evidence="4" id="KW-1185">Reference proteome</keyword>
<dbReference type="InterPro" id="IPR001387">
    <property type="entry name" value="Cro/C1-type_HTH"/>
</dbReference>
<evidence type="ECO:0000256" key="1">
    <source>
        <dbReference type="SAM" id="MobiDB-lite"/>
    </source>
</evidence>
<evidence type="ECO:0000313" key="4">
    <source>
        <dbReference type="Proteomes" id="UP000196138"/>
    </source>
</evidence>
<dbReference type="RefSeq" id="WP_087282443.1">
    <property type="nucleotide sequence ID" value="NZ_CP021455.1"/>
</dbReference>
<dbReference type="SMART" id="SM00530">
    <property type="entry name" value="HTH_XRE"/>
    <property type="match status" value="1"/>
</dbReference>
<evidence type="ECO:0000313" key="3">
    <source>
        <dbReference type="EMBL" id="ARU05862.1"/>
    </source>
</evidence>
<proteinExistence type="predicted"/>
<protein>
    <submittedName>
        <fullName evidence="3">Transcriptional regulator</fullName>
    </submittedName>
</protein>
<dbReference type="InterPro" id="IPR010982">
    <property type="entry name" value="Lambda_DNA-bd_dom_sf"/>
</dbReference>
<organism evidence="3 4">
    <name type="scientific">Comamonas serinivorans</name>
    <dbReference type="NCBI Taxonomy" id="1082851"/>
    <lineage>
        <taxon>Bacteria</taxon>
        <taxon>Pseudomonadati</taxon>
        <taxon>Pseudomonadota</taxon>
        <taxon>Betaproteobacteria</taxon>
        <taxon>Burkholderiales</taxon>
        <taxon>Comamonadaceae</taxon>
        <taxon>Comamonas</taxon>
    </lineage>
</organism>
<gene>
    <name evidence="3" type="ORF">CCO03_15305</name>
</gene>
<evidence type="ECO:0000259" key="2">
    <source>
        <dbReference type="PROSITE" id="PS50943"/>
    </source>
</evidence>